<evidence type="ECO:0000256" key="2">
    <source>
        <dbReference type="ARBA" id="ARBA00022475"/>
    </source>
</evidence>
<proteinExistence type="predicted"/>
<organism evidence="10 11">
    <name type="scientific">Kyrpidia spormannii</name>
    <dbReference type="NCBI Taxonomy" id="2055160"/>
    <lineage>
        <taxon>Bacteria</taxon>
        <taxon>Bacillati</taxon>
        <taxon>Bacillota</taxon>
        <taxon>Bacilli</taxon>
        <taxon>Bacillales</taxon>
        <taxon>Alicyclobacillaceae</taxon>
        <taxon>Kyrpidia</taxon>
    </lineage>
</organism>
<comment type="subcellular location">
    <subcellularLocation>
        <location evidence="1">Cell membrane</location>
        <topology evidence="1">Multi-pass membrane protein</topology>
    </subcellularLocation>
</comment>
<evidence type="ECO:0000259" key="9">
    <source>
        <dbReference type="Pfam" id="PF13231"/>
    </source>
</evidence>
<evidence type="ECO:0000313" key="11">
    <source>
        <dbReference type="Proteomes" id="UP000231932"/>
    </source>
</evidence>
<evidence type="ECO:0000256" key="1">
    <source>
        <dbReference type="ARBA" id="ARBA00004651"/>
    </source>
</evidence>
<evidence type="ECO:0000256" key="4">
    <source>
        <dbReference type="ARBA" id="ARBA00022679"/>
    </source>
</evidence>
<feature type="transmembrane region" description="Helical" evidence="8">
    <location>
        <begin position="138"/>
        <end position="155"/>
    </location>
</feature>
<feature type="transmembrane region" description="Helical" evidence="8">
    <location>
        <begin position="394"/>
        <end position="413"/>
    </location>
</feature>
<feature type="transmembrane region" description="Helical" evidence="8">
    <location>
        <begin position="252"/>
        <end position="271"/>
    </location>
</feature>
<dbReference type="Proteomes" id="UP000231932">
    <property type="component" value="Chromosome"/>
</dbReference>
<dbReference type="EMBL" id="CP024955">
    <property type="protein sequence ID" value="ATY86169.1"/>
    <property type="molecule type" value="Genomic_DNA"/>
</dbReference>
<evidence type="ECO:0000256" key="7">
    <source>
        <dbReference type="ARBA" id="ARBA00023136"/>
    </source>
</evidence>
<keyword evidence="7 8" id="KW-0472">Membrane</keyword>
<feature type="transmembrane region" description="Helical" evidence="8">
    <location>
        <begin position="188"/>
        <end position="205"/>
    </location>
</feature>
<protein>
    <recommendedName>
        <fullName evidence="9">Glycosyltransferase RgtA/B/C/D-like domain-containing protein</fullName>
    </recommendedName>
</protein>
<feature type="transmembrane region" description="Helical" evidence="8">
    <location>
        <begin position="419"/>
        <end position="439"/>
    </location>
</feature>
<gene>
    <name evidence="10" type="ORF">CVV65_15545</name>
</gene>
<evidence type="ECO:0000256" key="3">
    <source>
        <dbReference type="ARBA" id="ARBA00022676"/>
    </source>
</evidence>
<keyword evidence="11" id="KW-1185">Reference proteome</keyword>
<accession>A0A2K8NA05</accession>
<feature type="transmembrane region" description="Helical" evidence="8">
    <location>
        <begin position="50"/>
        <end position="70"/>
    </location>
</feature>
<dbReference type="GO" id="GO:0009103">
    <property type="term" value="P:lipopolysaccharide biosynthetic process"/>
    <property type="evidence" value="ECO:0007669"/>
    <property type="project" value="UniProtKB-ARBA"/>
</dbReference>
<dbReference type="KEGG" id="kyr:CVV65_15545"/>
<evidence type="ECO:0000256" key="5">
    <source>
        <dbReference type="ARBA" id="ARBA00022692"/>
    </source>
</evidence>
<feature type="transmembrane region" description="Helical" evidence="8">
    <location>
        <begin position="217"/>
        <end position="240"/>
    </location>
</feature>
<dbReference type="GO" id="GO:0005886">
    <property type="term" value="C:plasma membrane"/>
    <property type="evidence" value="ECO:0007669"/>
    <property type="project" value="UniProtKB-SubCell"/>
</dbReference>
<sequence>MGPVGPPRPLVVRLGKIQSSTHGHGIMGSEPSMIRGEGGMPEGTRFRNTALESLVLGLILLAALVVRAYYIHTVPQPPLFTDAKNYDETALRLLHTGVFSYWGNGPDAYVTPGYPLFLALVYTIADWIGGNRLMDARYAQALLSVVTLLWMYLTVRRLQGRVAALLAVVLGAVYVSMIWAPAAILTETLFNFFFVLYLYVFLIAMQKDDWRWSGLGGAVLGLTALVRPTPAPLVVLLPLLYHGLVERRRHMWRHLGVALVAFAMVMAPWWLRNLHTFGHLILFATESGDPMFAGTDPYFRLGDKLYQTVPPGADLTQMAKQRIVEGFTHEPVLYLQWFTTGKWWYLFRRPWGWNESEALITGHFWEGMDSLHLPIVYAGWASVLLTPWWRNLRVLSFVLLILTGIQLLFLPLARYAFPMMPILIMMASVAVIRLLGLVFRLRRRGEKGDVQDAESLGDYPSL</sequence>
<evidence type="ECO:0000256" key="8">
    <source>
        <dbReference type="SAM" id="Phobius"/>
    </source>
</evidence>
<dbReference type="Pfam" id="PF13231">
    <property type="entry name" value="PMT_2"/>
    <property type="match status" value="1"/>
</dbReference>
<reference evidence="11" key="1">
    <citation type="submission" date="2017-11" db="EMBL/GenBank/DDBJ databases">
        <title>Complete Genome Sequence of Kyrpidia sp. Strain EA-1, a thermophilic, hydrogen-oxidizing Bacterium, isolated from the Azores.</title>
        <authorList>
            <person name="Reiner J.E."/>
            <person name="Lapp C.J."/>
            <person name="Bunk B."/>
            <person name="Gescher J."/>
        </authorList>
    </citation>
    <scope>NUCLEOTIDE SEQUENCE [LARGE SCALE GENOMIC DNA]</scope>
    <source>
        <strain evidence="11">EA-1</strain>
    </source>
</reference>
<keyword evidence="5 8" id="KW-0812">Transmembrane</keyword>
<keyword evidence="4" id="KW-0808">Transferase</keyword>
<name>A0A2K8NA05_9BACL</name>
<dbReference type="PANTHER" id="PTHR33908">
    <property type="entry name" value="MANNOSYLTRANSFERASE YKCB-RELATED"/>
    <property type="match status" value="1"/>
</dbReference>
<evidence type="ECO:0000256" key="6">
    <source>
        <dbReference type="ARBA" id="ARBA00022989"/>
    </source>
</evidence>
<dbReference type="PANTHER" id="PTHR33908:SF11">
    <property type="entry name" value="MEMBRANE PROTEIN"/>
    <property type="match status" value="1"/>
</dbReference>
<keyword evidence="3" id="KW-0328">Glycosyltransferase</keyword>
<feature type="domain" description="Glycosyltransferase RgtA/B/C/D-like" evidence="9">
    <location>
        <begin position="112"/>
        <end position="269"/>
    </location>
</feature>
<dbReference type="AlphaFoldDB" id="A0A2K8NA05"/>
<evidence type="ECO:0000313" key="10">
    <source>
        <dbReference type="EMBL" id="ATY86169.1"/>
    </source>
</evidence>
<keyword evidence="6 8" id="KW-1133">Transmembrane helix</keyword>
<dbReference type="InterPro" id="IPR050297">
    <property type="entry name" value="LipidA_mod_glycosyltrf_83"/>
</dbReference>
<dbReference type="GO" id="GO:0016763">
    <property type="term" value="F:pentosyltransferase activity"/>
    <property type="evidence" value="ECO:0007669"/>
    <property type="project" value="TreeGrafter"/>
</dbReference>
<feature type="transmembrane region" description="Helical" evidence="8">
    <location>
        <begin position="162"/>
        <end position="182"/>
    </location>
</feature>
<keyword evidence="2" id="KW-1003">Cell membrane</keyword>
<dbReference type="InterPro" id="IPR038731">
    <property type="entry name" value="RgtA/B/C-like"/>
</dbReference>